<dbReference type="GO" id="GO:0008710">
    <property type="term" value="F:8-amino-7-oxononanoate synthase activity"/>
    <property type="evidence" value="ECO:0007669"/>
    <property type="project" value="UniProtKB-EC"/>
</dbReference>
<evidence type="ECO:0000256" key="7">
    <source>
        <dbReference type="ARBA" id="ARBA00022756"/>
    </source>
</evidence>
<name>A0ABY9KTX2_9BACI</name>
<comment type="catalytic activity">
    <reaction evidence="9 10">
        <text>6-carboxyhexanoyl-[ACP] + L-alanine + H(+) = (8S)-8-amino-7-oxononanoate + holo-[ACP] + CO2</text>
        <dbReference type="Rhea" id="RHEA:42288"/>
        <dbReference type="Rhea" id="RHEA-COMP:9685"/>
        <dbReference type="Rhea" id="RHEA-COMP:9955"/>
        <dbReference type="ChEBI" id="CHEBI:15378"/>
        <dbReference type="ChEBI" id="CHEBI:16526"/>
        <dbReference type="ChEBI" id="CHEBI:57972"/>
        <dbReference type="ChEBI" id="CHEBI:64479"/>
        <dbReference type="ChEBI" id="CHEBI:78846"/>
        <dbReference type="ChEBI" id="CHEBI:149468"/>
        <dbReference type="EC" id="2.3.1.47"/>
    </reaction>
</comment>
<dbReference type="Gene3D" id="3.40.640.10">
    <property type="entry name" value="Type I PLP-dependent aspartate aminotransferase-like (Major domain)"/>
    <property type="match status" value="1"/>
</dbReference>
<comment type="pathway">
    <text evidence="3 10">Cofactor biosynthesis; biotin biosynthesis.</text>
</comment>
<evidence type="ECO:0000313" key="12">
    <source>
        <dbReference type="EMBL" id="WLV24359.1"/>
    </source>
</evidence>
<dbReference type="InterPro" id="IPR015421">
    <property type="entry name" value="PyrdxlP-dep_Trfase_major"/>
</dbReference>
<comment type="cofactor">
    <cofactor evidence="1 10">
        <name>pyridoxal 5'-phosphate</name>
        <dbReference type="ChEBI" id="CHEBI:597326"/>
    </cofactor>
</comment>
<evidence type="ECO:0000256" key="1">
    <source>
        <dbReference type="ARBA" id="ARBA00001933"/>
    </source>
</evidence>
<keyword evidence="7" id="KW-0093">Biotin biosynthesis</keyword>
<dbReference type="RefSeq" id="WP_348027304.1">
    <property type="nucleotide sequence ID" value="NZ_CP129113.1"/>
</dbReference>
<dbReference type="Pfam" id="PF00155">
    <property type="entry name" value="Aminotran_1_2"/>
    <property type="match status" value="1"/>
</dbReference>
<evidence type="ECO:0000256" key="4">
    <source>
        <dbReference type="ARBA" id="ARBA00010008"/>
    </source>
</evidence>
<dbReference type="InterPro" id="IPR015422">
    <property type="entry name" value="PyrdxlP-dep_Trfase_small"/>
</dbReference>
<protein>
    <recommendedName>
        <fullName evidence="10">8-amino-7-ketopelargonate synthase</fullName>
        <ecNumber evidence="10">2.3.1.47</ecNumber>
    </recommendedName>
</protein>
<comment type="similarity">
    <text evidence="4 10">Belongs to the class-II pyridoxal-phosphate-dependent aminotransferase family. BioF subfamily.</text>
</comment>
<evidence type="ECO:0000256" key="3">
    <source>
        <dbReference type="ARBA" id="ARBA00004746"/>
    </source>
</evidence>
<evidence type="ECO:0000256" key="6">
    <source>
        <dbReference type="ARBA" id="ARBA00022679"/>
    </source>
</evidence>
<dbReference type="Proteomes" id="UP001180087">
    <property type="component" value="Chromosome"/>
</dbReference>
<evidence type="ECO:0000256" key="8">
    <source>
        <dbReference type="ARBA" id="ARBA00022898"/>
    </source>
</evidence>
<keyword evidence="8 10" id="KW-0663">Pyridoxal phosphate</keyword>
<dbReference type="PANTHER" id="PTHR13693:SF100">
    <property type="entry name" value="8-AMINO-7-OXONONANOATE SYNTHASE"/>
    <property type="match status" value="1"/>
</dbReference>
<dbReference type="PANTHER" id="PTHR13693">
    <property type="entry name" value="CLASS II AMINOTRANSFERASE/8-AMINO-7-OXONONANOATE SYNTHASE"/>
    <property type="match status" value="1"/>
</dbReference>
<keyword evidence="12" id="KW-0012">Acyltransferase</keyword>
<dbReference type="InterPro" id="IPR004839">
    <property type="entry name" value="Aminotransferase_I/II_large"/>
</dbReference>
<dbReference type="PROSITE" id="PS00599">
    <property type="entry name" value="AA_TRANSFER_CLASS_2"/>
    <property type="match status" value="1"/>
</dbReference>
<comment type="function">
    <text evidence="2 10">Catalyzes the decarboxylative condensation of pimeloyl-[acyl-carrier protein] and L-alanine to produce 8-amino-7-oxononanoate (AON), [acyl-carrier protein], and carbon dioxide.</text>
</comment>
<proteinExistence type="inferred from homology"/>
<dbReference type="InterPro" id="IPR004723">
    <property type="entry name" value="AONS_Archaea/Proteobacteria"/>
</dbReference>
<dbReference type="InterPro" id="IPR015424">
    <property type="entry name" value="PyrdxlP-dep_Trfase"/>
</dbReference>
<evidence type="ECO:0000259" key="11">
    <source>
        <dbReference type="Pfam" id="PF00155"/>
    </source>
</evidence>
<keyword evidence="13" id="KW-1185">Reference proteome</keyword>
<reference evidence="12" key="1">
    <citation type="submission" date="2023-06" db="EMBL/GenBank/DDBJ databases">
        <title>A Treasure from Seagulls: Isolation and Description of Aciduricobacillus qingdaonensis gen. nov., sp. nov., a Rare Obligately Uric Acid-utilizing Member in the Family Bacillaceae.</title>
        <authorList>
            <person name="Liu W."/>
            <person name="Wang B."/>
        </authorList>
    </citation>
    <scope>NUCLEOTIDE SEQUENCE</scope>
    <source>
        <strain evidence="12">44XB</strain>
    </source>
</reference>
<gene>
    <name evidence="12" type="primary">bioF</name>
    <name evidence="12" type="ORF">QR721_12055</name>
</gene>
<evidence type="ECO:0000256" key="9">
    <source>
        <dbReference type="ARBA" id="ARBA00047715"/>
    </source>
</evidence>
<sequence length="393" mass="43378">MKDWETDIRLELEKLAEQKLQRHLRTSRQSKGAKIEHEGKLLLNLASNDYLGLAGDERLLEAQVKAAERYGAGAGASRLVTGSHPLYEATEQALIAWKGTEGALICGSGYTANIGVLSSLLSRHDVVFSDRLNHASIIDGILLSRAEHKRYRHNDMGHLEKLLQKTPEGKRKLIVTDSVFSMDGDTANLDELVRLKEKYGALLVVDEAHAGGVFGPEGKGLCAALGVDEAVDIQIGTFSKAFGSYGAYITGKRWLIDFLVNRMRSLIYTTALPPAVLGSAMESLQIIRDEDWRREKLQRNADYLRRKLIEAGFHTYESMTQIIPVRIGENEQAIQFSKELQEAGISAIAIRPPTVPKGEARIRFAVSALHEEEDLAGAAVTIADLAEKLHTIQ</sequence>
<feature type="domain" description="Aminotransferase class I/classII large" evidence="11">
    <location>
        <begin position="42"/>
        <end position="379"/>
    </location>
</feature>
<evidence type="ECO:0000313" key="13">
    <source>
        <dbReference type="Proteomes" id="UP001180087"/>
    </source>
</evidence>
<dbReference type="EMBL" id="CP129113">
    <property type="protein sequence ID" value="WLV24359.1"/>
    <property type="molecule type" value="Genomic_DNA"/>
</dbReference>
<evidence type="ECO:0000256" key="5">
    <source>
        <dbReference type="ARBA" id="ARBA00011738"/>
    </source>
</evidence>
<evidence type="ECO:0000256" key="10">
    <source>
        <dbReference type="RuleBase" id="RU003693"/>
    </source>
</evidence>
<comment type="subunit">
    <text evidence="5 10">Homodimer.</text>
</comment>
<dbReference type="EC" id="2.3.1.47" evidence="10"/>
<dbReference type="Gene3D" id="3.90.1150.10">
    <property type="entry name" value="Aspartate Aminotransferase, domain 1"/>
    <property type="match status" value="1"/>
</dbReference>
<dbReference type="CDD" id="cd06454">
    <property type="entry name" value="KBL_like"/>
    <property type="match status" value="1"/>
</dbReference>
<evidence type="ECO:0000256" key="2">
    <source>
        <dbReference type="ARBA" id="ARBA00002513"/>
    </source>
</evidence>
<keyword evidence="6 10" id="KW-0808">Transferase</keyword>
<accession>A0ABY9KTX2</accession>
<organism evidence="12 13">
    <name type="scientific">Aciduricibacillus chroicocephali</name>
    <dbReference type="NCBI Taxonomy" id="3054939"/>
    <lineage>
        <taxon>Bacteria</taxon>
        <taxon>Bacillati</taxon>
        <taxon>Bacillota</taxon>
        <taxon>Bacilli</taxon>
        <taxon>Bacillales</taxon>
        <taxon>Bacillaceae</taxon>
        <taxon>Aciduricibacillus</taxon>
    </lineage>
</organism>
<dbReference type="NCBIfam" id="TIGR00858">
    <property type="entry name" value="bioF"/>
    <property type="match status" value="1"/>
</dbReference>
<dbReference type="InterPro" id="IPR050087">
    <property type="entry name" value="AON_synthase_class-II"/>
</dbReference>
<dbReference type="SUPFAM" id="SSF53383">
    <property type="entry name" value="PLP-dependent transferases"/>
    <property type="match status" value="1"/>
</dbReference>
<dbReference type="InterPro" id="IPR001917">
    <property type="entry name" value="Aminotrans_II_pyridoxalP_BS"/>
</dbReference>